<dbReference type="InterPro" id="IPR036291">
    <property type="entry name" value="NAD(P)-bd_dom_sf"/>
</dbReference>
<dbReference type="PIRSF" id="PIRSF500136">
    <property type="entry name" value="UDP_ManNAc_DH"/>
    <property type="match status" value="1"/>
</dbReference>
<dbReference type="InterPro" id="IPR017476">
    <property type="entry name" value="UDP-Glc/GDP-Man"/>
</dbReference>
<dbReference type="InterPro" id="IPR014027">
    <property type="entry name" value="UDP-Glc/GDP-Man_DH_C"/>
</dbReference>
<dbReference type="Pfam" id="PF03721">
    <property type="entry name" value="UDPG_MGDP_dh_N"/>
    <property type="match status" value="1"/>
</dbReference>
<feature type="region of interest" description="Disordered" evidence="4">
    <location>
        <begin position="1"/>
        <end position="36"/>
    </location>
</feature>
<keyword evidence="7" id="KW-1185">Reference proteome</keyword>
<keyword evidence="2" id="KW-0520">NAD</keyword>
<dbReference type="SUPFAM" id="SSF48179">
    <property type="entry name" value="6-phosphogluconate dehydrogenase C-terminal domain-like"/>
    <property type="match status" value="1"/>
</dbReference>
<dbReference type="PANTHER" id="PTHR43491">
    <property type="entry name" value="UDP-N-ACETYL-D-MANNOSAMINE DEHYDROGENASE"/>
    <property type="match status" value="1"/>
</dbReference>
<dbReference type="InterPro" id="IPR028359">
    <property type="entry name" value="UDP_ManNAc/GlcNAc_DH"/>
</dbReference>
<dbReference type="InterPro" id="IPR036220">
    <property type="entry name" value="UDP-Glc/GDP-Man_DH_C_sf"/>
</dbReference>
<dbReference type="HOGENOM" id="CLU_023810_3_2_11"/>
<keyword evidence="1" id="KW-0560">Oxidoreductase</keyword>
<evidence type="ECO:0000313" key="6">
    <source>
        <dbReference type="EMBL" id="EDY57212.1"/>
    </source>
</evidence>
<dbReference type="SMART" id="SM00984">
    <property type="entry name" value="UDPG_MGDP_dh_C"/>
    <property type="match status" value="1"/>
</dbReference>
<dbReference type="eggNOG" id="COG0677">
    <property type="taxonomic scope" value="Bacteria"/>
</dbReference>
<dbReference type="PIRSF" id="PIRSF000124">
    <property type="entry name" value="UDPglc_GDPman_dh"/>
    <property type="match status" value="1"/>
</dbReference>
<dbReference type="GO" id="GO:0051287">
    <property type="term" value="F:NAD binding"/>
    <property type="evidence" value="ECO:0007669"/>
    <property type="project" value="InterPro"/>
</dbReference>
<accession>B5HWK7</accession>
<dbReference type="InterPro" id="IPR001732">
    <property type="entry name" value="UDP-Glc/GDP-Man_DH_N"/>
</dbReference>
<dbReference type="GO" id="GO:0016616">
    <property type="term" value="F:oxidoreductase activity, acting on the CH-OH group of donors, NAD or NADP as acceptor"/>
    <property type="evidence" value="ECO:0007669"/>
    <property type="project" value="InterPro"/>
</dbReference>
<dbReference type="GO" id="GO:0000271">
    <property type="term" value="P:polysaccharide biosynthetic process"/>
    <property type="evidence" value="ECO:0007669"/>
    <property type="project" value="InterPro"/>
</dbReference>
<dbReference type="EMBL" id="CM000951">
    <property type="protein sequence ID" value="EDY57212.1"/>
    <property type="molecule type" value="Genomic_DNA"/>
</dbReference>
<dbReference type="NCBIfam" id="TIGR03026">
    <property type="entry name" value="NDP-sugDHase"/>
    <property type="match status" value="1"/>
</dbReference>
<dbReference type="GO" id="GO:0016628">
    <property type="term" value="F:oxidoreductase activity, acting on the CH-CH group of donors, NAD or NADP as acceptor"/>
    <property type="evidence" value="ECO:0007669"/>
    <property type="project" value="InterPro"/>
</dbReference>
<dbReference type="Proteomes" id="UP000002785">
    <property type="component" value="Chromosome"/>
</dbReference>
<dbReference type="PANTHER" id="PTHR43491:SF1">
    <property type="entry name" value="UDP-N-ACETYL-D-MANNOSAMINE DEHYDROGENASE"/>
    <property type="match status" value="1"/>
</dbReference>
<reference evidence="6" key="1">
    <citation type="submission" date="2009-10" db="EMBL/GenBank/DDBJ databases">
        <title>The genome sequence of Streptomyces sviceus strain ATCC 29083.</title>
        <authorList>
            <consortium name="The Broad Institute Genome Sequencing Platform"/>
            <consortium name="Broad Institute Microbial Sequencing Center"/>
            <person name="Fischbach M."/>
            <person name="Godfrey P."/>
            <person name="Ward D."/>
            <person name="Young S."/>
            <person name="Zeng Q."/>
            <person name="Koehrsen M."/>
            <person name="Alvarado L."/>
            <person name="Berlin A.M."/>
            <person name="Bochicchio J."/>
            <person name="Borenstein D."/>
            <person name="Chapman S.B."/>
            <person name="Chen Z."/>
            <person name="Engels R."/>
            <person name="Freedman E."/>
            <person name="Gellesch M."/>
            <person name="Goldberg J."/>
            <person name="Griggs A."/>
            <person name="Gujja S."/>
            <person name="Heilman E.R."/>
            <person name="Heiman D.I."/>
            <person name="Hepburn T.A."/>
            <person name="Howarth C."/>
            <person name="Jen D."/>
            <person name="Larson L."/>
            <person name="Lewis B."/>
            <person name="Mehta T."/>
            <person name="Park D."/>
            <person name="Pearson M."/>
            <person name="Richards J."/>
            <person name="Roberts A."/>
            <person name="Saif S."/>
            <person name="Shea T.D."/>
            <person name="Shenoy N."/>
            <person name="Sisk P."/>
            <person name="Stolte C."/>
            <person name="Sykes S.N."/>
            <person name="Thomson T."/>
            <person name="Walk T."/>
            <person name="White J."/>
            <person name="Yandava C."/>
            <person name="Straight P."/>
            <person name="Clardy J."/>
            <person name="Hung D."/>
            <person name="Kolter R."/>
            <person name="Mekalanos J."/>
            <person name="Walker S."/>
            <person name="Walsh C.T."/>
            <person name="Wieland-Brown L.C."/>
            <person name="Haas B."/>
            <person name="Nusbaum C."/>
            <person name="Birren B."/>
        </authorList>
    </citation>
    <scope>NUCLEOTIDE SEQUENCE [LARGE SCALE GENOMIC DNA]</scope>
    <source>
        <strain evidence="6">ATCC 29083</strain>
    </source>
</reference>
<evidence type="ECO:0000256" key="1">
    <source>
        <dbReference type="ARBA" id="ARBA00023002"/>
    </source>
</evidence>
<protein>
    <submittedName>
        <fullName evidence="6">UDP-glucose/GDP-mannose dehydrogenase</fullName>
    </submittedName>
</protein>
<organism evidence="6 7">
    <name type="scientific">Streptomyces sviceus (strain ATCC 29083 / DSM 924 / JCM 4929 / NBRC 13980 / NCIMB 11184 / NRRL 5439 / UC 5370)</name>
    <dbReference type="NCBI Taxonomy" id="463191"/>
    <lineage>
        <taxon>Bacteria</taxon>
        <taxon>Bacillati</taxon>
        <taxon>Actinomycetota</taxon>
        <taxon>Actinomycetes</taxon>
        <taxon>Kitasatosporales</taxon>
        <taxon>Streptomycetaceae</taxon>
        <taxon>Streptomyces</taxon>
    </lineage>
</organism>
<dbReference type="InterPro" id="IPR008927">
    <property type="entry name" value="6-PGluconate_DH-like_C_sf"/>
</dbReference>
<sequence>MALPRAPGAAPAGQALRHDQHRLPSHDGAGVHPLHPVDRSREQESLMRVVVVGQGYVGLPLAIRAAEVGHEVIGYDVDSRRVKSLAAGESFVEDVTSERIRAALDSGAYRPSEAARDCGGFDVAVVTVPTPLHEGTPDLRYIRESAVTLARYLRPGATVILESTTYPGTTQEMFAPILEDGSGLTAGADFLLGYSPERIDPGNTVWGFKETPKVVSGVNAASLKAVQDFYDELVDTTVPVGSPKEAELAKLLENTFRHVNIALVNEIAMFAHHLDIDVWQAIDAASTKPFGFMRFTPGPGVGGHCLPIDPSYLSWRVQRELGQSFRFVELANDINNHMPEYVTRRVGDLFNERRRSVNGSRVLLLGLAYKKNTGDARESPALRISQLLLDMGAQVRAADPHVVESLPVDTRLVRVEPTPEELASADVVVLLTDHDAFDYELVAEHAPLVLDCRRRLPSGPAIEVL</sequence>
<dbReference type="Gene3D" id="3.40.50.720">
    <property type="entry name" value="NAD(P)-binding Rossmann-like Domain"/>
    <property type="match status" value="2"/>
</dbReference>
<evidence type="ECO:0000256" key="3">
    <source>
        <dbReference type="PIRNR" id="PIRNR000124"/>
    </source>
</evidence>
<feature type="compositionally biased region" description="Low complexity" evidence="4">
    <location>
        <begin position="1"/>
        <end position="15"/>
    </location>
</feature>
<evidence type="ECO:0000259" key="5">
    <source>
        <dbReference type="SMART" id="SM00984"/>
    </source>
</evidence>
<evidence type="ECO:0000256" key="2">
    <source>
        <dbReference type="ARBA" id="ARBA00023027"/>
    </source>
</evidence>
<feature type="compositionally biased region" description="Basic and acidic residues" evidence="4">
    <location>
        <begin position="16"/>
        <end position="25"/>
    </location>
</feature>
<dbReference type="Pfam" id="PF00984">
    <property type="entry name" value="UDPG_MGDP_dh"/>
    <property type="match status" value="1"/>
</dbReference>
<evidence type="ECO:0000313" key="7">
    <source>
        <dbReference type="Proteomes" id="UP000002785"/>
    </source>
</evidence>
<evidence type="ECO:0000256" key="4">
    <source>
        <dbReference type="SAM" id="MobiDB-lite"/>
    </source>
</evidence>
<dbReference type="SUPFAM" id="SSF51735">
    <property type="entry name" value="NAD(P)-binding Rossmann-fold domains"/>
    <property type="match status" value="1"/>
</dbReference>
<dbReference type="InterPro" id="IPR014026">
    <property type="entry name" value="UDP-Glc/GDP-Man_DH_dimer"/>
</dbReference>
<dbReference type="Pfam" id="PF03720">
    <property type="entry name" value="UDPG_MGDP_dh_C"/>
    <property type="match status" value="1"/>
</dbReference>
<gene>
    <name evidence="6" type="ORF">SSEG_09314</name>
</gene>
<feature type="domain" description="UDP-glucose/GDP-mannose dehydrogenase C-terminal" evidence="5">
    <location>
        <begin position="363"/>
        <end position="458"/>
    </location>
</feature>
<proteinExistence type="inferred from homology"/>
<dbReference type="SUPFAM" id="SSF52413">
    <property type="entry name" value="UDP-glucose/GDP-mannose dehydrogenase C-terminal domain"/>
    <property type="match status" value="1"/>
</dbReference>
<comment type="similarity">
    <text evidence="3">Belongs to the UDP-glucose/GDP-mannose dehydrogenase family.</text>
</comment>
<dbReference type="AlphaFoldDB" id="B5HWK7"/>
<name>B5HWK7_STRX2</name>